<name>A0A437ADP3_ARTFL</name>
<keyword evidence="3" id="KW-1185">Reference proteome</keyword>
<proteinExistence type="predicted"/>
<dbReference type="RefSeq" id="XP_067494464.1">
    <property type="nucleotide sequence ID" value="XM_067631971.1"/>
</dbReference>
<dbReference type="Proteomes" id="UP000283090">
    <property type="component" value="Unassembled WGS sequence"/>
</dbReference>
<comment type="caution">
    <text evidence="2">The sequence shown here is derived from an EMBL/GenBank/DDBJ whole genome shotgun (WGS) entry which is preliminary data.</text>
</comment>
<feature type="transmembrane region" description="Helical" evidence="1">
    <location>
        <begin position="226"/>
        <end position="244"/>
    </location>
</feature>
<evidence type="ECO:0000313" key="2">
    <source>
        <dbReference type="EMBL" id="RVD88920.1"/>
    </source>
</evidence>
<sequence length="245" mass="27516">MDTITTILSTLPTIVYYTLLLLLSLSLFILASLFVFIHTPGDFIHPYYETEGSGFGNDHSLNRGYRPGRTFLPPVRRVLHGSPPVLLSERLFFLSFLPPRFSTIIHPAISFPSHLDQPPESQLSTAIAPESPNLTSNFQDPHPFSAAGKEEENGLLIWNTSVTVNVKELPYLNYEADHLVDPLYFFAWILRIIALFLLYQVLLIVTMALVIITVDFAKEVLEVKGYVPLLILLNCWTIGVNGVFG</sequence>
<keyword evidence="1" id="KW-1133">Transmembrane helix</keyword>
<evidence type="ECO:0000313" key="3">
    <source>
        <dbReference type="Proteomes" id="UP000283090"/>
    </source>
</evidence>
<accession>A0A437ADP3</accession>
<dbReference type="AlphaFoldDB" id="A0A437ADP3"/>
<feature type="transmembrane region" description="Helical" evidence="1">
    <location>
        <begin position="14"/>
        <end position="37"/>
    </location>
</feature>
<organism evidence="2 3">
    <name type="scientific">Arthrobotrys flagrans</name>
    <name type="common">Nematode-trapping fungus</name>
    <name type="synonym">Trichothecium flagrans</name>
    <dbReference type="NCBI Taxonomy" id="97331"/>
    <lineage>
        <taxon>Eukaryota</taxon>
        <taxon>Fungi</taxon>
        <taxon>Dikarya</taxon>
        <taxon>Ascomycota</taxon>
        <taxon>Pezizomycotina</taxon>
        <taxon>Orbiliomycetes</taxon>
        <taxon>Orbiliales</taxon>
        <taxon>Orbiliaceae</taxon>
        <taxon>Arthrobotrys</taxon>
    </lineage>
</organism>
<keyword evidence="1" id="KW-0472">Membrane</keyword>
<feature type="transmembrane region" description="Helical" evidence="1">
    <location>
        <begin position="188"/>
        <end position="214"/>
    </location>
</feature>
<reference evidence="2 3" key="1">
    <citation type="submission" date="2019-01" db="EMBL/GenBank/DDBJ databases">
        <title>Intercellular communication is required for trap formation in the nematode-trapping fungus Duddingtonia flagrans.</title>
        <authorList>
            <person name="Youssar L."/>
            <person name="Wernet V."/>
            <person name="Hensel N."/>
            <person name="Hildebrandt H.-G."/>
            <person name="Fischer R."/>
        </authorList>
    </citation>
    <scope>NUCLEOTIDE SEQUENCE [LARGE SCALE GENOMIC DNA]</scope>
    <source>
        <strain evidence="2 3">CBS H-5679</strain>
    </source>
</reference>
<keyword evidence="1" id="KW-0812">Transmembrane</keyword>
<gene>
    <name evidence="2" type="ORF">DFL_003083</name>
</gene>
<protein>
    <submittedName>
        <fullName evidence="2">Uncharacterized protein</fullName>
    </submittedName>
</protein>
<dbReference type="GeneID" id="93585394"/>
<evidence type="ECO:0000256" key="1">
    <source>
        <dbReference type="SAM" id="Phobius"/>
    </source>
</evidence>
<dbReference type="OrthoDB" id="5276350at2759"/>
<dbReference type="EMBL" id="SAEB01000003">
    <property type="protein sequence ID" value="RVD88920.1"/>
    <property type="molecule type" value="Genomic_DNA"/>
</dbReference>
<dbReference type="VEuPathDB" id="FungiDB:DFL_003083"/>